<accession>A0AAP3A841</accession>
<feature type="non-terminal residue" evidence="1">
    <location>
        <position position="1"/>
    </location>
</feature>
<organism evidence="1 2">
    <name type="scientific">Escherichia coli</name>
    <dbReference type="NCBI Taxonomy" id="562"/>
    <lineage>
        <taxon>Bacteria</taxon>
        <taxon>Pseudomonadati</taxon>
        <taxon>Pseudomonadota</taxon>
        <taxon>Gammaproteobacteria</taxon>
        <taxon>Enterobacterales</taxon>
        <taxon>Enterobacteriaceae</taxon>
        <taxon>Escherichia</taxon>
    </lineage>
</organism>
<feature type="non-terminal residue" evidence="1">
    <location>
        <position position="122"/>
    </location>
</feature>
<reference evidence="1" key="1">
    <citation type="submission" date="2023-06" db="EMBL/GenBank/DDBJ databases">
        <title>Deciphering the underlying mechanisms mediating the transmission of blaNDM gene from human to animals in China.</title>
        <authorList>
            <person name="Chen K."/>
            <person name="Chen S."/>
        </authorList>
    </citation>
    <scope>NUCLEOTIDE SEQUENCE</scope>
    <source>
        <strain evidence="1">1199</strain>
    </source>
</reference>
<comment type="caution">
    <text evidence="1">The sequence shown here is derived from an EMBL/GenBank/DDBJ whole genome shotgun (WGS) entry which is preliminary data.</text>
</comment>
<name>A0AAP3A841_ECOLX</name>
<dbReference type="Proteomes" id="UP001208624">
    <property type="component" value="Unassembled WGS sequence"/>
</dbReference>
<dbReference type="AlphaFoldDB" id="A0AAP3A841"/>
<proteinExistence type="predicted"/>
<sequence length="122" mass="14073">ARLAGLIYHSSGEEGAISPYTAEMARELAIWYGNEYVRLSNPLTFDNSALTVPVRLIPEELELFNWIKSYCIEKGILCMKKNDILQRGPNRFRKKDKINWLLDLLYEQNRVVPVIEGKTLCV</sequence>
<protein>
    <submittedName>
        <fullName evidence="1">Uncharacterized protein</fullName>
    </submittedName>
</protein>
<gene>
    <name evidence="1" type="ORF">OFN31_28125</name>
</gene>
<evidence type="ECO:0000313" key="2">
    <source>
        <dbReference type="Proteomes" id="UP001208624"/>
    </source>
</evidence>
<evidence type="ECO:0000313" key="1">
    <source>
        <dbReference type="EMBL" id="MCV5625515.1"/>
    </source>
</evidence>
<dbReference type="EMBL" id="JAOVKC010000525">
    <property type="protein sequence ID" value="MCV5625515.1"/>
    <property type="molecule type" value="Genomic_DNA"/>
</dbReference>